<dbReference type="Proteomes" id="UP000295304">
    <property type="component" value="Unassembled WGS sequence"/>
</dbReference>
<keyword evidence="10" id="KW-0406">Ion transport</keyword>
<keyword evidence="19" id="KW-1185">Reference proteome</keyword>
<comment type="similarity">
    <text evidence="16">Belongs to the TRAFAC class TrmE-Era-EngA-EngB-Septin-like GTPase superfamily. FeoB GTPase (TC 9.A.8) family.</text>
</comment>
<keyword evidence="11 14" id="KW-0342">GTP-binding</keyword>
<dbReference type="GO" id="GO:0005886">
    <property type="term" value="C:plasma membrane"/>
    <property type="evidence" value="ECO:0007669"/>
    <property type="project" value="UniProtKB-SubCell"/>
</dbReference>
<dbReference type="GO" id="GO:0015093">
    <property type="term" value="F:ferrous iron transmembrane transporter activity"/>
    <property type="evidence" value="ECO:0007669"/>
    <property type="project" value="UniProtKB-UniRule"/>
</dbReference>
<feature type="domain" description="FeoB-type G" evidence="17">
    <location>
        <begin position="5"/>
        <end position="170"/>
    </location>
</feature>
<dbReference type="FunFam" id="3.40.50.300:FF:000426">
    <property type="entry name" value="Ferrous iron transport protein B"/>
    <property type="match status" value="1"/>
</dbReference>
<accession>A0A4R3JE64</accession>
<sequence>MTRSSLNIIIAGNPNCGKTTLFNALTGARQRVGNWPGVTVDRKTGRYHDGGPVHVVDLPGVYTLGALPGMESLDERIAQDAILQGDAQVLVNVVDATNLERNLYLTAQLLEMNIPMVVAVNMMDLSRKQGIAVDVKHLAEHLGCRVVPLVASRKGGIDELKTAIRETAAERRAPSARIGYGQLLEKAIRDITPLIADAASTHAVPPRWLAVKLLEGDAAAAAMAGPVVIPDLTHVAAVVADELGEDIDILIADARYAFANGLAHHVVKKTGAMRRSSSDILDKIVLNRWFGLPIFLGVMYLMFMFTINLGGVFVDFFDIAAKTVFVDGVGTILTALGSPDWLRVVLADGFGGGIQVVATFIPIIGFLYLFLSVLEDTGYMARAAFLMDRYMRLIGLPGKAFVPLIVGFGCNVPAIMATRTLEQQRDRIMSVMMTPFMSCGARLAVYALFTAAFFPVGGQNVVFGLYIIGIAVAIGTGFLLKHTLLKGETTAFVMELPPYHAPNPKGIALQAWSRLKSFIFGAGKIIVVVVAMMSFLNSLSPNGTFGHEDSDRSVLSAVGRAIVPVFGPLGIKDDNWPATVGVFTGVFAKEAVVGTLSALYSSLGKAENVAGAATADHEGNAPYDLFAGLGAAISTIPRNFAALGDLVTDPLGIGAAGVDSVQGAAKANGVSLDTFGAMVSRFDGAAGAMAYMLLILLYIPCAAALGAINREVGGRWTVFSSAWTLGIAYGVSVGFYQAATFTRHPQSSSVWIGGLVLGLAAVIAIMRIVGQRRDPKIRILAAE</sequence>
<dbReference type="Pfam" id="PF17910">
    <property type="entry name" value="FeoB_Cyto"/>
    <property type="match status" value="1"/>
</dbReference>
<dbReference type="PROSITE" id="PS51711">
    <property type="entry name" value="G_FEOB"/>
    <property type="match status" value="1"/>
</dbReference>
<dbReference type="PANTHER" id="PTHR43185">
    <property type="entry name" value="FERROUS IRON TRANSPORT PROTEIN B"/>
    <property type="match status" value="1"/>
</dbReference>
<organism evidence="18 19">
    <name type="scientific">Varunaivibrio sulfuroxidans</name>
    <dbReference type="NCBI Taxonomy" id="1773489"/>
    <lineage>
        <taxon>Bacteria</taxon>
        <taxon>Pseudomonadati</taxon>
        <taxon>Pseudomonadota</taxon>
        <taxon>Alphaproteobacteria</taxon>
        <taxon>Rhodospirillales</taxon>
        <taxon>Magnetovibrionaceae</taxon>
        <taxon>Varunaivibrio</taxon>
    </lineage>
</organism>
<evidence type="ECO:0000256" key="5">
    <source>
        <dbReference type="ARBA" id="ARBA00022519"/>
    </source>
</evidence>
<dbReference type="InterPro" id="IPR050860">
    <property type="entry name" value="FeoB_GTPase"/>
</dbReference>
<dbReference type="Pfam" id="PF07670">
    <property type="entry name" value="Gate"/>
    <property type="match status" value="2"/>
</dbReference>
<dbReference type="Gene3D" id="3.40.50.300">
    <property type="entry name" value="P-loop containing nucleotide triphosphate hydrolases"/>
    <property type="match status" value="1"/>
</dbReference>
<name>A0A4R3JE64_9PROT</name>
<feature type="transmembrane region" description="Helical" evidence="16">
    <location>
        <begin position="394"/>
        <end position="416"/>
    </location>
</feature>
<evidence type="ECO:0000256" key="2">
    <source>
        <dbReference type="ARBA" id="ARBA00022448"/>
    </source>
</evidence>
<comment type="function">
    <text evidence="16">Probable transporter of a GTP-driven Fe(2+) uptake system.</text>
</comment>
<feature type="transmembrane region" description="Helical" evidence="16">
    <location>
        <begin position="518"/>
        <end position="536"/>
    </location>
</feature>
<dbReference type="NCBIfam" id="NF007105">
    <property type="entry name" value="PRK09554.1"/>
    <property type="match status" value="1"/>
</dbReference>
<dbReference type="RefSeq" id="WP_132938292.1">
    <property type="nucleotide sequence ID" value="NZ_CP119676.1"/>
</dbReference>
<evidence type="ECO:0000256" key="11">
    <source>
        <dbReference type="ARBA" id="ARBA00023134"/>
    </source>
</evidence>
<comment type="subcellular location">
    <subcellularLocation>
        <location evidence="1 16">Cell inner membrane</location>
        <topology evidence="1 16">Multi-pass membrane protein</topology>
    </subcellularLocation>
</comment>
<dbReference type="InterPro" id="IPR041069">
    <property type="entry name" value="FeoB_Cyto"/>
</dbReference>
<feature type="transmembrane region" description="Helical" evidence="16">
    <location>
        <begin position="350"/>
        <end position="374"/>
    </location>
</feature>
<evidence type="ECO:0000256" key="1">
    <source>
        <dbReference type="ARBA" id="ARBA00004429"/>
    </source>
</evidence>
<protein>
    <recommendedName>
        <fullName evidence="13 16">Ferrous iron transport protein B</fullName>
    </recommendedName>
</protein>
<dbReference type="SUPFAM" id="SSF52540">
    <property type="entry name" value="P-loop containing nucleoside triphosphate hydrolases"/>
    <property type="match status" value="1"/>
</dbReference>
<dbReference type="Pfam" id="PF02421">
    <property type="entry name" value="FeoB_N"/>
    <property type="match status" value="1"/>
</dbReference>
<dbReference type="InterPro" id="IPR030389">
    <property type="entry name" value="G_FEOB_dom"/>
</dbReference>
<keyword evidence="5" id="KW-0997">Cell inner membrane</keyword>
<evidence type="ECO:0000313" key="18">
    <source>
        <dbReference type="EMBL" id="TCS64348.1"/>
    </source>
</evidence>
<keyword evidence="2 16" id="KW-0813">Transport</keyword>
<keyword evidence="8 16" id="KW-1133">Transmembrane helix</keyword>
<evidence type="ECO:0000256" key="4">
    <source>
        <dbReference type="ARBA" id="ARBA00022496"/>
    </source>
</evidence>
<keyword evidence="15" id="KW-0479">Metal-binding</keyword>
<evidence type="ECO:0000256" key="10">
    <source>
        <dbReference type="ARBA" id="ARBA00023065"/>
    </source>
</evidence>
<reference evidence="18 19" key="1">
    <citation type="submission" date="2019-03" db="EMBL/GenBank/DDBJ databases">
        <title>Genomic Encyclopedia of Type Strains, Phase IV (KMG-IV): sequencing the most valuable type-strain genomes for metagenomic binning, comparative biology and taxonomic classification.</title>
        <authorList>
            <person name="Goeker M."/>
        </authorList>
    </citation>
    <scope>NUCLEOTIDE SEQUENCE [LARGE SCALE GENOMIC DNA]</scope>
    <source>
        <strain evidence="18 19">DSM 101688</strain>
    </source>
</reference>
<feature type="transmembrane region" description="Helical" evidence="16">
    <location>
        <begin position="428"/>
        <end position="449"/>
    </location>
</feature>
<dbReference type="EMBL" id="SLZW01000002">
    <property type="protein sequence ID" value="TCS64348.1"/>
    <property type="molecule type" value="Genomic_DNA"/>
</dbReference>
<evidence type="ECO:0000256" key="3">
    <source>
        <dbReference type="ARBA" id="ARBA00022475"/>
    </source>
</evidence>
<dbReference type="GO" id="GO:0005525">
    <property type="term" value="F:GTP binding"/>
    <property type="evidence" value="ECO:0007669"/>
    <property type="project" value="UniProtKB-KW"/>
</dbReference>
<dbReference type="Pfam" id="PF07664">
    <property type="entry name" value="FeoB_C"/>
    <property type="match status" value="1"/>
</dbReference>
<gene>
    <name evidence="18" type="ORF">EDD55_102393</name>
</gene>
<comment type="caution">
    <text evidence="18">The sequence shown here is derived from an EMBL/GenBank/DDBJ whole genome shotgun (WGS) entry which is preliminary data.</text>
</comment>
<evidence type="ECO:0000256" key="8">
    <source>
        <dbReference type="ARBA" id="ARBA00022989"/>
    </source>
</evidence>
<dbReference type="InterPro" id="IPR003373">
    <property type="entry name" value="Fe2_transport_prot-B"/>
</dbReference>
<dbReference type="AlphaFoldDB" id="A0A4R3JE64"/>
<keyword evidence="9 16" id="KW-0408">Iron</keyword>
<feature type="binding site" evidence="14">
    <location>
        <begin position="121"/>
        <end position="124"/>
    </location>
    <ligand>
        <name>GTP</name>
        <dbReference type="ChEBI" id="CHEBI:37565"/>
        <label>1</label>
    </ligand>
</feature>
<dbReference type="InterPro" id="IPR027417">
    <property type="entry name" value="P-loop_NTPase"/>
</dbReference>
<evidence type="ECO:0000259" key="17">
    <source>
        <dbReference type="PROSITE" id="PS51711"/>
    </source>
</evidence>
<dbReference type="CDD" id="cd01879">
    <property type="entry name" value="FeoB"/>
    <property type="match status" value="1"/>
</dbReference>
<evidence type="ECO:0000256" key="7">
    <source>
        <dbReference type="ARBA" id="ARBA00022741"/>
    </source>
</evidence>
<feature type="transmembrane region" description="Helical" evidence="16">
    <location>
        <begin position="688"/>
        <end position="709"/>
    </location>
</feature>
<feature type="transmembrane region" description="Helical" evidence="16">
    <location>
        <begin position="750"/>
        <end position="769"/>
    </location>
</feature>
<feature type="binding site" evidence="15">
    <location>
        <position position="27"/>
    </location>
    <ligand>
        <name>Mg(2+)</name>
        <dbReference type="ChEBI" id="CHEBI:18420"/>
        <label>2</label>
    </ligand>
</feature>
<keyword evidence="15" id="KW-0460">Magnesium</keyword>
<keyword evidence="4 16" id="KW-0410">Iron transport</keyword>
<dbReference type="OrthoDB" id="9809127at2"/>
<evidence type="ECO:0000256" key="16">
    <source>
        <dbReference type="RuleBase" id="RU362098"/>
    </source>
</evidence>
<dbReference type="NCBIfam" id="TIGR00231">
    <property type="entry name" value="small_GTP"/>
    <property type="match status" value="1"/>
</dbReference>
<dbReference type="NCBIfam" id="TIGR00437">
    <property type="entry name" value="feoB"/>
    <property type="match status" value="1"/>
</dbReference>
<evidence type="ECO:0000256" key="15">
    <source>
        <dbReference type="PIRSR" id="PIRSR603373-2"/>
    </source>
</evidence>
<dbReference type="GO" id="GO:0046872">
    <property type="term" value="F:metal ion binding"/>
    <property type="evidence" value="ECO:0007669"/>
    <property type="project" value="UniProtKB-KW"/>
</dbReference>
<dbReference type="InterPro" id="IPR011640">
    <property type="entry name" value="Fe2_transport_prot_B_C"/>
</dbReference>
<keyword evidence="6 16" id="KW-0812">Transmembrane</keyword>
<feature type="binding site" evidence="15">
    <location>
        <position position="26"/>
    </location>
    <ligand>
        <name>Mg(2+)</name>
        <dbReference type="ChEBI" id="CHEBI:18420"/>
        <label>2</label>
    </ligand>
</feature>
<feature type="transmembrane region" description="Helical" evidence="16">
    <location>
        <begin position="716"/>
        <end position="738"/>
    </location>
</feature>
<evidence type="ECO:0000256" key="14">
    <source>
        <dbReference type="PIRSR" id="PIRSR603373-1"/>
    </source>
</evidence>
<feature type="binding site" evidence="15">
    <location>
        <position position="23"/>
    </location>
    <ligand>
        <name>Mg(2+)</name>
        <dbReference type="ChEBI" id="CHEBI:18420"/>
        <label>2</label>
    </ligand>
</feature>
<feature type="binding site" evidence="14">
    <location>
        <begin position="37"/>
        <end position="41"/>
    </location>
    <ligand>
        <name>GTP</name>
        <dbReference type="ChEBI" id="CHEBI:37565"/>
        <label>1</label>
    </ligand>
</feature>
<feature type="transmembrane region" description="Helical" evidence="16">
    <location>
        <begin position="289"/>
        <end position="313"/>
    </location>
</feature>
<dbReference type="InterPro" id="IPR005225">
    <property type="entry name" value="Small_GTP-bd"/>
</dbReference>
<feature type="binding site" evidence="14">
    <location>
        <begin position="12"/>
        <end position="19"/>
    </location>
    <ligand>
        <name>GTP</name>
        <dbReference type="ChEBI" id="CHEBI:37565"/>
        <label>1</label>
    </ligand>
</feature>
<keyword evidence="12 16" id="KW-0472">Membrane</keyword>
<evidence type="ECO:0000256" key="12">
    <source>
        <dbReference type="ARBA" id="ARBA00023136"/>
    </source>
</evidence>
<keyword evidence="3" id="KW-1003">Cell membrane</keyword>
<dbReference type="Gene3D" id="1.10.287.1770">
    <property type="match status" value="1"/>
</dbReference>
<keyword evidence="7 14" id="KW-0547">Nucleotide-binding</keyword>
<feature type="transmembrane region" description="Helical" evidence="16">
    <location>
        <begin position="461"/>
        <end position="480"/>
    </location>
</feature>
<evidence type="ECO:0000256" key="6">
    <source>
        <dbReference type="ARBA" id="ARBA00022692"/>
    </source>
</evidence>
<dbReference type="InterPro" id="IPR011642">
    <property type="entry name" value="Gate_dom"/>
</dbReference>
<proteinExistence type="inferred from homology"/>
<feature type="binding site" evidence="15">
    <location>
        <position position="24"/>
    </location>
    <ligand>
        <name>Mg(2+)</name>
        <dbReference type="ChEBI" id="CHEBI:18420"/>
        <label>2</label>
    </ligand>
</feature>
<feature type="binding site" evidence="14">
    <location>
        <begin position="57"/>
        <end position="60"/>
    </location>
    <ligand>
        <name>GTP</name>
        <dbReference type="ChEBI" id="CHEBI:37565"/>
        <label>1</label>
    </ligand>
</feature>
<evidence type="ECO:0000256" key="13">
    <source>
        <dbReference type="NCBIfam" id="TIGR00437"/>
    </source>
</evidence>
<dbReference type="PANTHER" id="PTHR43185:SF1">
    <property type="entry name" value="FE(2+) TRANSPORTER FEOB"/>
    <property type="match status" value="1"/>
</dbReference>
<evidence type="ECO:0000313" key="19">
    <source>
        <dbReference type="Proteomes" id="UP000295304"/>
    </source>
</evidence>
<evidence type="ECO:0000256" key="9">
    <source>
        <dbReference type="ARBA" id="ARBA00023004"/>
    </source>
</evidence>